<gene>
    <name evidence="7" type="ORF">DI536_04300</name>
</gene>
<evidence type="ECO:0000256" key="3">
    <source>
        <dbReference type="ARBA" id="ARBA00022801"/>
    </source>
</evidence>
<dbReference type="PROSITE" id="PS51935">
    <property type="entry name" value="NLPC_P60"/>
    <property type="match status" value="1"/>
</dbReference>
<evidence type="ECO:0000256" key="1">
    <source>
        <dbReference type="ARBA" id="ARBA00007074"/>
    </source>
</evidence>
<dbReference type="Pfam" id="PF00877">
    <property type="entry name" value="NLPC_P60"/>
    <property type="match status" value="1"/>
</dbReference>
<evidence type="ECO:0000313" key="7">
    <source>
        <dbReference type="EMBL" id="PZR17541.1"/>
    </source>
</evidence>
<reference evidence="7 8" key="1">
    <citation type="submission" date="2017-08" db="EMBL/GenBank/DDBJ databases">
        <title>Infants hospitalized years apart are colonized by the same room-sourced microbial strains.</title>
        <authorList>
            <person name="Brooks B."/>
            <person name="Olm M.R."/>
            <person name="Firek B.A."/>
            <person name="Baker R."/>
            <person name="Thomas B.C."/>
            <person name="Morowitz M.J."/>
            <person name="Banfield J.F."/>
        </authorList>
    </citation>
    <scope>NUCLEOTIDE SEQUENCE [LARGE SCALE GENOMIC DNA]</scope>
    <source>
        <strain evidence="7">S2_003_000_R2_14</strain>
    </source>
</reference>
<dbReference type="InterPro" id="IPR000064">
    <property type="entry name" value="NLP_P60_dom"/>
</dbReference>
<feature type="compositionally biased region" description="Basic and acidic residues" evidence="5">
    <location>
        <begin position="40"/>
        <end position="66"/>
    </location>
</feature>
<dbReference type="PANTHER" id="PTHR47359">
    <property type="entry name" value="PEPTIDOGLYCAN DL-ENDOPEPTIDASE CWLO"/>
    <property type="match status" value="1"/>
</dbReference>
<feature type="domain" description="NlpC/P60" evidence="6">
    <location>
        <begin position="93"/>
        <end position="236"/>
    </location>
</feature>
<dbReference type="AlphaFoldDB" id="A0A2W5W315"/>
<dbReference type="InterPro" id="IPR038765">
    <property type="entry name" value="Papain-like_cys_pep_sf"/>
</dbReference>
<dbReference type="EMBL" id="QFQP01000002">
    <property type="protein sequence ID" value="PZR17541.1"/>
    <property type="molecule type" value="Genomic_DNA"/>
</dbReference>
<comment type="similarity">
    <text evidence="1">Belongs to the peptidase C40 family.</text>
</comment>
<dbReference type="Gene3D" id="3.90.1720.10">
    <property type="entry name" value="endopeptidase domain like (from Nostoc punctiforme)"/>
    <property type="match status" value="1"/>
</dbReference>
<dbReference type="GO" id="GO:0008234">
    <property type="term" value="F:cysteine-type peptidase activity"/>
    <property type="evidence" value="ECO:0007669"/>
    <property type="project" value="UniProtKB-KW"/>
</dbReference>
<dbReference type="InterPro" id="IPR051794">
    <property type="entry name" value="PG_Endopeptidase_C40"/>
</dbReference>
<accession>A0A2W5W315</accession>
<keyword evidence="3" id="KW-0378">Hydrolase</keyword>
<dbReference type="SUPFAM" id="SSF54001">
    <property type="entry name" value="Cysteine proteinases"/>
    <property type="match status" value="1"/>
</dbReference>
<evidence type="ECO:0000256" key="2">
    <source>
        <dbReference type="ARBA" id="ARBA00022670"/>
    </source>
</evidence>
<evidence type="ECO:0000256" key="5">
    <source>
        <dbReference type="SAM" id="MobiDB-lite"/>
    </source>
</evidence>
<comment type="caution">
    <text evidence="7">The sequence shown here is derived from an EMBL/GenBank/DDBJ whole genome shotgun (WGS) entry which is preliminary data.</text>
</comment>
<keyword evidence="4" id="KW-0788">Thiol protease</keyword>
<evidence type="ECO:0000259" key="6">
    <source>
        <dbReference type="PROSITE" id="PS51935"/>
    </source>
</evidence>
<feature type="region of interest" description="Disordered" evidence="5">
    <location>
        <begin position="25"/>
        <end position="66"/>
    </location>
</feature>
<evidence type="ECO:0000313" key="8">
    <source>
        <dbReference type="Proteomes" id="UP000249061"/>
    </source>
</evidence>
<protein>
    <recommendedName>
        <fullName evidence="6">NlpC/P60 domain-containing protein</fullName>
    </recommendedName>
</protein>
<sequence length="243" mass="26499">MDADGAGAWRARDRRLRAAAVLHCKGSRRLARPRRGKARDHRDAVDRHSADEEGHHGAADRGPEYLEETGHAGRGALEGDRRASHRVQHAEPTVNVRDVIKHGLAYVGAPYVYRGKGLELWDPSGPKTHHWGVDVFDCSGLVTTAYRDAGGKDLRFTHAAQTMFDEFPHRSADALEFGLLKFYGASVKAVTHVCFSLGNGLVLEAAGGDATTRTPADAKARGARVRVVFDGRHDLVGWRALPS</sequence>
<proteinExistence type="inferred from homology"/>
<keyword evidence="2" id="KW-0645">Protease</keyword>
<organism evidence="7 8">
    <name type="scientific">Archangium gephyra</name>
    <dbReference type="NCBI Taxonomy" id="48"/>
    <lineage>
        <taxon>Bacteria</taxon>
        <taxon>Pseudomonadati</taxon>
        <taxon>Myxococcota</taxon>
        <taxon>Myxococcia</taxon>
        <taxon>Myxococcales</taxon>
        <taxon>Cystobacterineae</taxon>
        <taxon>Archangiaceae</taxon>
        <taxon>Archangium</taxon>
    </lineage>
</organism>
<feature type="compositionally biased region" description="Basic residues" evidence="5">
    <location>
        <begin position="25"/>
        <end position="39"/>
    </location>
</feature>
<name>A0A2W5W315_9BACT</name>
<dbReference type="Proteomes" id="UP000249061">
    <property type="component" value="Unassembled WGS sequence"/>
</dbReference>
<dbReference type="GO" id="GO:0006508">
    <property type="term" value="P:proteolysis"/>
    <property type="evidence" value="ECO:0007669"/>
    <property type="project" value="UniProtKB-KW"/>
</dbReference>
<dbReference type="PANTHER" id="PTHR47359:SF3">
    <property type="entry name" value="NLP_P60 DOMAIN-CONTAINING PROTEIN-RELATED"/>
    <property type="match status" value="1"/>
</dbReference>
<evidence type="ECO:0000256" key="4">
    <source>
        <dbReference type="ARBA" id="ARBA00022807"/>
    </source>
</evidence>